<dbReference type="EMBL" id="CM042890">
    <property type="protein sequence ID" value="KAI4311482.1"/>
    <property type="molecule type" value="Genomic_DNA"/>
</dbReference>
<sequence>MGGCCCSARKAHLGTSPGYYYCPPIFEERESLTSHDAAAASRFSSGLVDFSLETSTVDSYRAPPTPLPYDIVLGLSPTCPDSGGGTIPRLKNFGAPGNVIELNGKPQSTALCLSEMKIELSKLEEVKTLDSDEEDVCPICLEEYDSENPKLITSCEHYFHMSCLVEWMERSDVCPICDKVMMFENYFG</sequence>
<proteinExistence type="predicted"/>
<gene>
    <name evidence="1" type="ORF">MLD38_036374</name>
</gene>
<name>A0ACB9LJX2_9MYRT</name>
<evidence type="ECO:0000313" key="1">
    <source>
        <dbReference type="EMBL" id="KAI4311482.1"/>
    </source>
</evidence>
<accession>A0ACB9LJX2</accession>
<organism evidence="1 2">
    <name type="scientific">Melastoma candidum</name>
    <dbReference type="NCBI Taxonomy" id="119954"/>
    <lineage>
        <taxon>Eukaryota</taxon>
        <taxon>Viridiplantae</taxon>
        <taxon>Streptophyta</taxon>
        <taxon>Embryophyta</taxon>
        <taxon>Tracheophyta</taxon>
        <taxon>Spermatophyta</taxon>
        <taxon>Magnoliopsida</taxon>
        <taxon>eudicotyledons</taxon>
        <taxon>Gunneridae</taxon>
        <taxon>Pentapetalae</taxon>
        <taxon>rosids</taxon>
        <taxon>malvids</taxon>
        <taxon>Myrtales</taxon>
        <taxon>Melastomataceae</taxon>
        <taxon>Melastomatoideae</taxon>
        <taxon>Melastomateae</taxon>
        <taxon>Melastoma</taxon>
    </lineage>
</organism>
<protein>
    <submittedName>
        <fullName evidence="1">Uncharacterized protein</fullName>
    </submittedName>
</protein>
<dbReference type="Proteomes" id="UP001057402">
    <property type="component" value="Chromosome 11"/>
</dbReference>
<comment type="caution">
    <text evidence="1">The sequence shown here is derived from an EMBL/GenBank/DDBJ whole genome shotgun (WGS) entry which is preliminary data.</text>
</comment>
<keyword evidence="2" id="KW-1185">Reference proteome</keyword>
<evidence type="ECO:0000313" key="2">
    <source>
        <dbReference type="Proteomes" id="UP001057402"/>
    </source>
</evidence>
<reference evidence="2" key="1">
    <citation type="journal article" date="2023" name="Front. Plant Sci.">
        <title>Chromosomal-level genome assembly of Melastoma candidum provides insights into trichome evolution.</title>
        <authorList>
            <person name="Zhong Y."/>
            <person name="Wu W."/>
            <person name="Sun C."/>
            <person name="Zou P."/>
            <person name="Liu Y."/>
            <person name="Dai S."/>
            <person name="Zhou R."/>
        </authorList>
    </citation>
    <scope>NUCLEOTIDE SEQUENCE [LARGE SCALE GENOMIC DNA]</scope>
</reference>